<evidence type="ECO:0000313" key="7">
    <source>
        <dbReference type="Proteomes" id="UP001597079"/>
    </source>
</evidence>
<comment type="caution">
    <text evidence="6">The sequence shown here is derived from an EMBL/GenBank/DDBJ whole genome shotgun (WGS) entry which is preliminary data.</text>
</comment>
<dbReference type="InterPro" id="IPR013328">
    <property type="entry name" value="6PGD_dom2"/>
</dbReference>
<evidence type="ECO:0000256" key="1">
    <source>
        <dbReference type="ARBA" id="ARBA00023002"/>
    </source>
</evidence>
<evidence type="ECO:0000259" key="4">
    <source>
        <dbReference type="Pfam" id="PF01232"/>
    </source>
</evidence>
<gene>
    <name evidence="6" type="ORF">ACFSB2_23185</name>
</gene>
<sequence>MPSKPRPLLNHTQLDANQRALFESARTSPVKILQIGEGNFLRGFFDWMVHTCRKQGLYDGSIVVTQPRPAGAQKLADLRRQEGLYTLLTRGLEQGKLVEQSEVISVFSDAVDPYATWSEFLSLAENPHLEVVVSNTTEAGLAYVPTPFTGDQPLVSFPARLTAFLFRRFSHFEGAADKGLVLLPCELLEHNGDLLRTGVLRHSADWGLPDEFVAWVKHHNRFLNSLVDRIVTGYPTDEAAQLFADWGYEDAFLNTAEPYHFWAIEGDERLAKLLPFQQAGLNVHWVEDLEPYHVRKVRILNGAHTLMTPLGLLRGFHHVREIMEDTRLRRFVQTAIEGEIMPVLALDAEELQAYADTVFERFCNPFIQHRLLDIAMNSISKFRVRLLPSLLDFQTKTGALPTHIVEALAALVRLYKCRQTEAGYVGARLNGEIYPLRDEPAVLQFFATLWSRHDTKEISLDEVGVHTLANVELWGTDLTQVDGLADLLGKHLAEYQ</sequence>
<evidence type="ECO:0000256" key="2">
    <source>
        <dbReference type="ARBA" id="ARBA00023027"/>
    </source>
</evidence>
<dbReference type="PANTHER" id="PTHR30524">
    <property type="entry name" value="MANNITOL-1-PHOSPHATE 5-DEHYDROGENASE"/>
    <property type="match status" value="1"/>
</dbReference>
<dbReference type="InterPro" id="IPR013131">
    <property type="entry name" value="Mannitol_DH_N"/>
</dbReference>
<dbReference type="InterPro" id="IPR013118">
    <property type="entry name" value="Mannitol_DH_C"/>
</dbReference>
<feature type="domain" description="Mannitol dehydrogenase C-terminal" evidence="5">
    <location>
        <begin position="288"/>
        <end position="490"/>
    </location>
</feature>
<dbReference type="RefSeq" id="WP_377945484.1">
    <property type="nucleotide sequence ID" value="NZ_JBHUCX010000095.1"/>
</dbReference>
<dbReference type="NCBIfam" id="NF002969">
    <property type="entry name" value="PRK03643.1"/>
    <property type="match status" value="1"/>
</dbReference>
<dbReference type="Proteomes" id="UP001597079">
    <property type="component" value="Unassembled WGS sequence"/>
</dbReference>
<evidence type="ECO:0000313" key="6">
    <source>
        <dbReference type="EMBL" id="MFD1677570.1"/>
    </source>
</evidence>
<dbReference type="PANTHER" id="PTHR30524:SF0">
    <property type="entry name" value="ALTRONATE OXIDOREDUCTASE-RELATED"/>
    <property type="match status" value="1"/>
</dbReference>
<keyword evidence="2" id="KW-0520">NAD</keyword>
<keyword evidence="1" id="KW-0560">Oxidoreductase</keyword>
<comment type="catalytic activity">
    <reaction evidence="3">
        <text>D-mannitol 1-phosphate + NAD(+) = beta-D-fructose 6-phosphate + NADH + H(+)</text>
        <dbReference type="Rhea" id="RHEA:19661"/>
        <dbReference type="ChEBI" id="CHEBI:15378"/>
        <dbReference type="ChEBI" id="CHEBI:57540"/>
        <dbReference type="ChEBI" id="CHEBI:57634"/>
        <dbReference type="ChEBI" id="CHEBI:57945"/>
        <dbReference type="ChEBI" id="CHEBI:61381"/>
        <dbReference type="EC" id="1.1.1.17"/>
    </reaction>
</comment>
<dbReference type="SUPFAM" id="SSF48179">
    <property type="entry name" value="6-phosphogluconate dehydrogenase C-terminal domain-like"/>
    <property type="match status" value="1"/>
</dbReference>
<proteinExistence type="predicted"/>
<dbReference type="Pfam" id="PF01232">
    <property type="entry name" value="Mannitol_dh"/>
    <property type="match status" value="1"/>
</dbReference>
<dbReference type="InterPro" id="IPR008927">
    <property type="entry name" value="6-PGluconate_DH-like_C_sf"/>
</dbReference>
<dbReference type="Pfam" id="PF08125">
    <property type="entry name" value="Mannitol_dh_C"/>
    <property type="match status" value="1"/>
</dbReference>
<dbReference type="SUPFAM" id="SSF51735">
    <property type="entry name" value="NAD(P)-binding Rossmann-fold domains"/>
    <property type="match status" value="1"/>
</dbReference>
<dbReference type="Gene3D" id="3.40.50.720">
    <property type="entry name" value="NAD(P)-binding Rossmann-like Domain"/>
    <property type="match status" value="1"/>
</dbReference>
<reference evidence="7" key="1">
    <citation type="journal article" date="2019" name="Int. J. Syst. Evol. Microbiol.">
        <title>The Global Catalogue of Microorganisms (GCM) 10K type strain sequencing project: providing services to taxonomists for standard genome sequencing and annotation.</title>
        <authorList>
            <consortium name="The Broad Institute Genomics Platform"/>
            <consortium name="The Broad Institute Genome Sequencing Center for Infectious Disease"/>
            <person name="Wu L."/>
            <person name="Ma J."/>
        </authorList>
    </citation>
    <scope>NUCLEOTIDE SEQUENCE [LARGE SCALE GENOMIC DNA]</scope>
    <source>
        <strain evidence="7">CGMCC 1.12286</strain>
    </source>
</reference>
<keyword evidence="7" id="KW-1185">Reference proteome</keyword>
<dbReference type="Gene3D" id="1.10.1040.10">
    <property type="entry name" value="N-(1-d-carboxylethyl)-l-norvaline Dehydrogenase, domain 2"/>
    <property type="match status" value="1"/>
</dbReference>
<dbReference type="EMBL" id="JBHUCX010000095">
    <property type="protein sequence ID" value="MFD1677570.1"/>
    <property type="molecule type" value="Genomic_DNA"/>
</dbReference>
<organism evidence="6 7">
    <name type="scientific">Alicyclobacillus fodiniaquatilis</name>
    <dbReference type="NCBI Taxonomy" id="1661150"/>
    <lineage>
        <taxon>Bacteria</taxon>
        <taxon>Bacillati</taxon>
        <taxon>Bacillota</taxon>
        <taxon>Bacilli</taxon>
        <taxon>Bacillales</taxon>
        <taxon>Alicyclobacillaceae</taxon>
        <taxon>Alicyclobacillus</taxon>
    </lineage>
</organism>
<dbReference type="InterPro" id="IPR036291">
    <property type="entry name" value="NAD(P)-bd_dom_sf"/>
</dbReference>
<evidence type="ECO:0000256" key="3">
    <source>
        <dbReference type="ARBA" id="ARBA00048615"/>
    </source>
</evidence>
<evidence type="ECO:0000259" key="5">
    <source>
        <dbReference type="Pfam" id="PF08125"/>
    </source>
</evidence>
<feature type="domain" description="Mannitol dehydrogenase N-terminal" evidence="4">
    <location>
        <begin position="31"/>
        <end position="273"/>
    </location>
</feature>
<protein>
    <submittedName>
        <fullName evidence="6">Tagaturonate reductase</fullName>
    </submittedName>
</protein>
<accession>A0ABW4JPY0</accession>
<name>A0ABW4JPY0_9BACL</name>